<feature type="coiled-coil region" evidence="1">
    <location>
        <begin position="299"/>
        <end position="326"/>
    </location>
</feature>
<dbReference type="GO" id="GO:0003677">
    <property type="term" value="F:DNA binding"/>
    <property type="evidence" value="ECO:0007669"/>
    <property type="project" value="InterPro"/>
</dbReference>
<evidence type="ECO:0000256" key="1">
    <source>
        <dbReference type="SAM" id="Coils"/>
    </source>
</evidence>
<dbReference type="OrthoDB" id="5804at10239"/>
<proteinExistence type="predicted"/>
<protein>
    <submittedName>
        <fullName evidence="3">Late expression factor 3</fullName>
    </submittedName>
</protein>
<dbReference type="Proteomes" id="UP000204667">
    <property type="component" value="Segment"/>
</dbReference>
<dbReference type="EMBL" id="KM596836">
    <property type="protein sequence ID" value="AKN80581.1"/>
    <property type="molecule type" value="Genomic_DNA"/>
</dbReference>
<dbReference type="GO" id="GO:0006355">
    <property type="term" value="P:regulation of DNA-templated transcription"/>
    <property type="evidence" value="ECO:0007669"/>
    <property type="project" value="InterPro"/>
</dbReference>
<organism evidence="3 4">
    <name type="scientific">Perigonia lusca single nucleopolyhedrovirus</name>
    <dbReference type="NCBI Taxonomy" id="1675865"/>
    <lineage>
        <taxon>Viruses</taxon>
        <taxon>Viruses incertae sedis</taxon>
        <taxon>Naldaviricetes</taxon>
        <taxon>Lefavirales</taxon>
        <taxon>Baculoviridae</taxon>
        <taxon>Alphabaculovirus</taxon>
        <taxon>Alphabaculovirus peluscae</taxon>
        <taxon>Perigonia lusca nucleopolyhedrovirus</taxon>
    </lineage>
</organism>
<accession>A0A0M3WNC4</accession>
<evidence type="ECO:0000313" key="4">
    <source>
        <dbReference type="Proteomes" id="UP000204667"/>
    </source>
</evidence>
<dbReference type="KEGG" id="vg:26040078"/>
<feature type="region of interest" description="Disordered" evidence="2">
    <location>
        <begin position="1"/>
        <end position="25"/>
    </location>
</feature>
<evidence type="ECO:0000256" key="2">
    <source>
        <dbReference type="SAM" id="MobiDB-lite"/>
    </source>
</evidence>
<gene>
    <name evidence="3" type="primary">lef-3</name>
</gene>
<name>A0A0M3WNC4_9ABAC</name>
<dbReference type="InterPro" id="IPR008415">
    <property type="entry name" value="Baculo_LEF-3"/>
</dbReference>
<dbReference type="RefSeq" id="YP_009165667.1">
    <property type="nucleotide sequence ID" value="NC_027923.1"/>
</dbReference>
<sequence>MEETNQRKRLASNGSERSNISSGGSTTTKIGFKTVKGELVGKNSLSINNETYYLLKFLVDNVSKEYYGDASQYHGLKINGVYDISLNYINKKICLGACTESKSVNKNINVLRFLTKNNFEGNDTVSICVRFKYGFKLIDNNDMYKFVCIINYGKSYENSEPYQIECMGKFNNMCSMIKDESSITDEHELLNYFEQCRDKDVILYRVKCYQNQTNSFKNFSIQTISQMKTSDEQQDFDYDENKLVNLSRINKRVVFNRAVKLNAEHVTGQNYDKFVISYETSGNEPIQSVLYNNNNNFQKKNADKNLQRLETDLNQLNDLIENELSSVFIYETVDLSNSNRSVLAITKVDLESETYEGI</sequence>
<feature type="compositionally biased region" description="Polar residues" evidence="2">
    <location>
        <begin position="12"/>
        <end position="25"/>
    </location>
</feature>
<reference evidence="3 4" key="1">
    <citation type="journal article" date="2016" name="Sci. Rep.">
        <title>Genome sequence of Perigonia lusca single nucleopolyhedrovirus: insights into the evolution of a nucleotide metabolism enzyme in the family Baculoviridae.</title>
        <authorList>
            <person name="Ardisson-Araujo D.M."/>
            <person name="Lima R.N."/>
            <person name="Melo F.L."/>
            <person name="Clem R.J."/>
            <person name="Huang N."/>
            <person name="Bao S.N."/>
            <person name="Sosa-Gomez D.R."/>
            <person name="Ribeiro B.M."/>
        </authorList>
    </citation>
    <scope>NUCLEOTIDE SEQUENCE [LARGE SCALE GENOMIC DNA]</scope>
</reference>
<keyword evidence="1" id="KW-0175">Coiled coil</keyword>
<dbReference type="GeneID" id="26040078"/>
<evidence type="ECO:0000313" key="3">
    <source>
        <dbReference type="EMBL" id="AKN80581.1"/>
    </source>
</evidence>
<dbReference type="Pfam" id="PF05847">
    <property type="entry name" value="Baculo_LEF-3"/>
    <property type="match status" value="1"/>
</dbReference>
<keyword evidence="4" id="KW-1185">Reference proteome</keyword>